<dbReference type="RefSeq" id="WP_112652441.1">
    <property type="nucleotide sequence ID" value="NZ_CP043451.1"/>
</dbReference>
<evidence type="ECO:0000256" key="1">
    <source>
        <dbReference type="SAM" id="Phobius"/>
    </source>
</evidence>
<keyword evidence="5" id="KW-1185">Reference proteome</keyword>
<feature type="transmembrane region" description="Helical" evidence="1">
    <location>
        <begin position="188"/>
        <end position="208"/>
    </location>
</feature>
<keyword evidence="1" id="KW-1133">Transmembrane helix</keyword>
<evidence type="ECO:0000313" key="2">
    <source>
        <dbReference type="EMBL" id="QEM03725.1"/>
    </source>
</evidence>
<keyword evidence="1" id="KW-0812">Transmembrane</keyword>
<feature type="transmembrane region" description="Helical" evidence="1">
    <location>
        <begin position="66"/>
        <end position="86"/>
    </location>
</feature>
<dbReference type="EMBL" id="CP071880">
    <property type="protein sequence ID" value="QTE47501.1"/>
    <property type="molecule type" value="Genomic_DNA"/>
</dbReference>
<reference evidence="2 4" key="1">
    <citation type="submission" date="2019-08" db="EMBL/GenBank/DDBJ databases">
        <title>Comparative genome analysis confer to the adaptation heavy metal polluted environment.</title>
        <authorList>
            <person name="Li Y."/>
        </authorList>
    </citation>
    <scope>NUCLEOTIDE SEQUENCE [LARGE SCALE GENOMIC DNA]</scope>
    <source>
        <strain evidence="2 4">P2</strain>
    </source>
</reference>
<feature type="transmembrane region" description="Helical" evidence="1">
    <location>
        <begin position="98"/>
        <end position="120"/>
    </location>
</feature>
<organism evidence="2 4">
    <name type="scientific">Mucilaginibacter rubeus</name>
    <dbReference type="NCBI Taxonomy" id="2027860"/>
    <lineage>
        <taxon>Bacteria</taxon>
        <taxon>Pseudomonadati</taxon>
        <taxon>Bacteroidota</taxon>
        <taxon>Sphingobacteriia</taxon>
        <taxon>Sphingobacteriales</taxon>
        <taxon>Sphingobacteriaceae</taxon>
        <taxon>Mucilaginibacter</taxon>
    </lineage>
</organism>
<dbReference type="Proteomes" id="UP000663940">
    <property type="component" value="Chromosome"/>
</dbReference>
<feature type="transmembrane region" description="Helical" evidence="1">
    <location>
        <begin position="157"/>
        <end position="176"/>
    </location>
</feature>
<dbReference type="EMBL" id="CP043451">
    <property type="protein sequence ID" value="QEM03725.1"/>
    <property type="molecule type" value="Genomic_DNA"/>
</dbReference>
<dbReference type="AlphaFoldDB" id="A0AAE6MHK8"/>
<dbReference type="Proteomes" id="UP000250557">
    <property type="component" value="Chromosome"/>
</dbReference>
<protein>
    <submittedName>
        <fullName evidence="2">Uncharacterized protein</fullName>
    </submittedName>
</protein>
<accession>A0AAE6MHK8</accession>
<gene>
    <name evidence="2" type="ORF">DIU31_009445</name>
    <name evidence="3" type="ORF">J3L21_18195</name>
</gene>
<keyword evidence="1" id="KW-0472">Membrane</keyword>
<sequence>MHCKGKTILIAFLTLLGTSFALIGLTNRLVLTPEFYKNSGDLLGYDDNAIATYVNAQNWIYLFEGLYLTIKLTLIALVIYTTFYVAKYQIRFRSIFGVVVYAEFVFLFAAFGKLLWFHYFEPAGTLSDWHKTYLLSTLSLFPNVPVAWYYPLQSLNAFEIAYWFALAFGLTKITTLNFDNSLLIVLKGYVPALVVWIACVVFTTMVVFPAQA</sequence>
<evidence type="ECO:0000313" key="4">
    <source>
        <dbReference type="Proteomes" id="UP000250557"/>
    </source>
</evidence>
<proteinExistence type="predicted"/>
<evidence type="ECO:0000313" key="3">
    <source>
        <dbReference type="EMBL" id="QTE47501.1"/>
    </source>
</evidence>
<reference evidence="3 5" key="2">
    <citation type="submission" date="2021-03" db="EMBL/GenBank/DDBJ databases">
        <title>Mucilaginibacter strains isolated from gold and copper mining confer multi heavy-metal resistance.</title>
        <authorList>
            <person name="Li Y."/>
        </authorList>
    </citation>
    <scope>NUCLEOTIDE SEQUENCE [LARGE SCALE GENOMIC DNA]</scope>
    <source>
        <strain evidence="3 5">P2-4</strain>
    </source>
</reference>
<name>A0AAE6MHK8_9SPHI</name>
<evidence type="ECO:0000313" key="5">
    <source>
        <dbReference type="Proteomes" id="UP000663940"/>
    </source>
</evidence>